<sequence>MTEYEQDIVSIISSSGESKAKAFEALKYAKLGDFNKARVLLKESREIDLSAHRLQTELIQKEFDETSTKTPITLLMVHAQDHYMTSQLARDLIEYLIDIFETQEKGSKS</sequence>
<dbReference type="CDD" id="cd00215">
    <property type="entry name" value="PTS_IIA_lac"/>
    <property type="match status" value="1"/>
</dbReference>
<dbReference type="Proteomes" id="UP000540014">
    <property type="component" value="Unassembled WGS sequence"/>
</dbReference>
<comment type="caution">
    <text evidence="8">The sequence shown here is derived from an EMBL/GenBank/DDBJ whole genome shotgun (WGS) entry which is preliminary data.</text>
</comment>
<organism evidence="8 9">
    <name type="scientific">Faecalicoccus pleomorphus</name>
    <dbReference type="NCBI Taxonomy" id="1323"/>
    <lineage>
        <taxon>Bacteria</taxon>
        <taxon>Bacillati</taxon>
        <taxon>Bacillota</taxon>
        <taxon>Erysipelotrichia</taxon>
        <taxon>Erysipelotrichales</taxon>
        <taxon>Erysipelotrichaceae</taxon>
        <taxon>Faecalicoccus</taxon>
    </lineage>
</organism>
<reference evidence="8 9" key="1">
    <citation type="submission" date="2020-04" db="EMBL/GenBank/DDBJ databases">
        <authorList>
            <person name="Hitch T.C.A."/>
            <person name="Wylensek D."/>
            <person name="Clavel T."/>
        </authorList>
    </citation>
    <scope>NUCLEOTIDE SEQUENCE [LARGE SCALE GENOMIC DNA]</scope>
    <source>
        <strain evidence="8 9">BSM-383-APC-22F</strain>
    </source>
</reference>
<dbReference type="PROSITE" id="PS51095">
    <property type="entry name" value="PTS_EIIA_TYPE_3"/>
    <property type="match status" value="1"/>
</dbReference>
<dbReference type="GO" id="GO:0016740">
    <property type="term" value="F:transferase activity"/>
    <property type="evidence" value="ECO:0007669"/>
    <property type="project" value="UniProtKB-KW"/>
</dbReference>
<evidence type="ECO:0000313" key="8">
    <source>
        <dbReference type="EMBL" id="NME43294.1"/>
    </source>
</evidence>
<keyword evidence="1" id="KW-0813">Transport</keyword>
<feature type="binding site" evidence="6">
    <location>
        <position position="81"/>
    </location>
    <ligand>
        <name>Mg(2+)</name>
        <dbReference type="ChEBI" id="CHEBI:18420"/>
        <note>ligand shared between all trimeric partners</note>
    </ligand>
</feature>
<evidence type="ECO:0000256" key="4">
    <source>
        <dbReference type="ARBA" id="ARBA00022683"/>
    </source>
</evidence>
<dbReference type="EMBL" id="JABAFR010000001">
    <property type="protein sequence ID" value="NME43294.1"/>
    <property type="molecule type" value="Genomic_DNA"/>
</dbReference>
<dbReference type="RefSeq" id="WP_167697962.1">
    <property type="nucleotide sequence ID" value="NZ_CALEXM010000018.1"/>
</dbReference>
<dbReference type="PANTHER" id="PTHR34382">
    <property type="entry name" value="PTS SYSTEM N,N'-DIACETYLCHITOBIOSE-SPECIFIC EIIA COMPONENT"/>
    <property type="match status" value="1"/>
</dbReference>
<name>A0A7X9NHP6_9FIRM</name>
<keyword evidence="6" id="KW-0479">Metal-binding</keyword>
<dbReference type="Pfam" id="PF02255">
    <property type="entry name" value="PTS_IIA"/>
    <property type="match status" value="1"/>
</dbReference>
<keyword evidence="2" id="KW-0762">Sugar transport</keyword>
<accession>A0A7X9NHP6</accession>
<dbReference type="PANTHER" id="PTHR34382:SF7">
    <property type="entry name" value="PTS SYSTEM N,N'-DIACETYLCHITOBIOSE-SPECIFIC EIIA COMPONENT"/>
    <property type="match status" value="1"/>
</dbReference>
<comment type="cofactor">
    <cofactor evidence="6">
        <name>Mg(2+)</name>
        <dbReference type="ChEBI" id="CHEBI:18420"/>
    </cofactor>
    <text evidence="6">Binds 1 Mg(2+) ion per trimer.</text>
</comment>
<dbReference type="InterPro" id="IPR003188">
    <property type="entry name" value="PTS_IIA_lac/cel"/>
</dbReference>
<evidence type="ECO:0000256" key="2">
    <source>
        <dbReference type="ARBA" id="ARBA00022597"/>
    </source>
</evidence>
<dbReference type="Gene3D" id="1.20.58.80">
    <property type="entry name" value="Phosphotransferase system, lactose/cellobiose-type IIA subunit"/>
    <property type="match status" value="1"/>
</dbReference>
<dbReference type="PIRSF" id="PIRSF000699">
    <property type="entry name" value="PTS_IILac_III"/>
    <property type="match status" value="1"/>
</dbReference>
<evidence type="ECO:0000313" key="9">
    <source>
        <dbReference type="Proteomes" id="UP000540014"/>
    </source>
</evidence>
<evidence type="ECO:0000256" key="1">
    <source>
        <dbReference type="ARBA" id="ARBA00022448"/>
    </source>
</evidence>
<proteinExistence type="predicted"/>
<keyword evidence="3" id="KW-0808">Transferase</keyword>
<feature type="modified residue" description="Phosphohistidine; by HPr" evidence="7">
    <location>
        <position position="78"/>
    </location>
</feature>
<dbReference type="GO" id="GO:0046872">
    <property type="term" value="F:metal ion binding"/>
    <property type="evidence" value="ECO:0007669"/>
    <property type="project" value="UniProtKB-KW"/>
</dbReference>
<evidence type="ECO:0000256" key="7">
    <source>
        <dbReference type="PROSITE-ProRule" id="PRU00418"/>
    </source>
</evidence>
<evidence type="ECO:0000256" key="5">
    <source>
        <dbReference type="PIRSR" id="PIRSR000699-1"/>
    </source>
</evidence>
<dbReference type="GO" id="GO:0009401">
    <property type="term" value="P:phosphoenolpyruvate-dependent sugar phosphotransferase system"/>
    <property type="evidence" value="ECO:0007669"/>
    <property type="project" value="UniProtKB-KW"/>
</dbReference>
<evidence type="ECO:0000256" key="3">
    <source>
        <dbReference type="ARBA" id="ARBA00022679"/>
    </source>
</evidence>
<dbReference type="InterPro" id="IPR036542">
    <property type="entry name" value="PTS_IIA_lac/cel_sf"/>
</dbReference>
<dbReference type="SUPFAM" id="SSF46973">
    <property type="entry name" value="Enzyme IIa from lactose specific PTS, IIa-lac"/>
    <property type="match status" value="1"/>
</dbReference>
<gene>
    <name evidence="8" type="ORF">HF861_00120</name>
</gene>
<keyword evidence="4" id="KW-0598">Phosphotransferase system</keyword>
<keyword evidence="6" id="KW-0460">Magnesium</keyword>
<protein>
    <submittedName>
        <fullName evidence="8">PTS lactose/cellobiose transporter subunit IIA</fullName>
    </submittedName>
</protein>
<dbReference type="AlphaFoldDB" id="A0A7X9NHP6"/>
<feature type="active site" description="Tele-phosphohistidine intermediate" evidence="5">
    <location>
        <position position="78"/>
    </location>
</feature>
<evidence type="ECO:0000256" key="6">
    <source>
        <dbReference type="PIRSR" id="PIRSR000699-2"/>
    </source>
</evidence>